<dbReference type="InterPro" id="IPR036237">
    <property type="entry name" value="Xyl_isomerase-like_sf"/>
</dbReference>
<keyword evidence="3" id="KW-1185">Reference proteome</keyword>
<comment type="caution">
    <text evidence="2">The sequence shown here is derived from an EMBL/GenBank/DDBJ whole genome shotgun (WGS) entry which is preliminary data.</text>
</comment>
<gene>
    <name evidence="2" type="ORF">HWN36_04895</name>
</gene>
<accession>A0A7K4HP32</accession>
<organism evidence="2 3">
    <name type="scientific">Methanofollis tationis</name>
    <dbReference type="NCBI Taxonomy" id="81417"/>
    <lineage>
        <taxon>Archaea</taxon>
        <taxon>Methanobacteriati</taxon>
        <taxon>Methanobacteriota</taxon>
        <taxon>Stenosarchaea group</taxon>
        <taxon>Methanomicrobia</taxon>
        <taxon>Methanomicrobiales</taxon>
        <taxon>Methanomicrobiaceae</taxon>
        <taxon>Methanofollis</taxon>
    </lineage>
</organism>
<sequence length="282" mass="31067">MDRPYRIGAGVRIDDEETFAALAARYHEGRIDHIQVQIIPGDERSFRDHLDLIADAGVQVVIHAPHHAHGVNPCAPTAYDDRSPAEIEAWIELALAQTAEAADQTGADTIVLHTGRYLPGRRDEAEATFAAFLDDHFDPRFILENLPSIYADYPLLGNEAGDLAALGGGQIRGFCLDFPHLFCTANYLSRPFADLLAPFGALELRLFHLSNSRRGSITDEHLPLDHPDGGLDFGVIVPFIAAHPAIDVSLEYKENDPRVYDRQVALFDALFRRWNAPGAGAL</sequence>
<dbReference type="EMBL" id="JABXWR010000001">
    <property type="protein sequence ID" value="NVO66660.1"/>
    <property type="molecule type" value="Genomic_DNA"/>
</dbReference>
<dbReference type="InterPro" id="IPR013022">
    <property type="entry name" value="Xyl_isomerase-like_TIM-brl"/>
</dbReference>
<dbReference type="AlphaFoldDB" id="A0A7K4HP32"/>
<dbReference type="Pfam" id="PF01261">
    <property type="entry name" value="AP_endonuc_2"/>
    <property type="match status" value="1"/>
</dbReference>
<proteinExistence type="predicted"/>
<reference evidence="2 3" key="1">
    <citation type="submission" date="2020-06" db="EMBL/GenBank/DDBJ databases">
        <title>Methanofollis fontis sp. nov., a methanogen isolated from marine sediments near a cold seep at Four-Way Closure Ridge offshore southwestern Taiwan.</title>
        <authorList>
            <person name="Chen S.-C."/>
            <person name="Teng N.-H."/>
            <person name="Lin Y.-S."/>
            <person name="Lai M.-C."/>
            <person name="Chen H.-H."/>
            <person name="Wang C.-C."/>
        </authorList>
    </citation>
    <scope>NUCLEOTIDE SEQUENCE [LARGE SCALE GENOMIC DNA]</scope>
    <source>
        <strain evidence="2 3">DSM 2702</strain>
    </source>
</reference>
<dbReference type="Gene3D" id="3.20.20.150">
    <property type="entry name" value="Divalent-metal-dependent TIM barrel enzymes"/>
    <property type="match status" value="1"/>
</dbReference>
<protein>
    <submittedName>
        <fullName evidence="2">TIM barrel protein</fullName>
    </submittedName>
</protein>
<dbReference type="RefSeq" id="WP_176788333.1">
    <property type="nucleotide sequence ID" value="NZ_JABXWR010000001.1"/>
</dbReference>
<evidence type="ECO:0000313" key="2">
    <source>
        <dbReference type="EMBL" id="NVO66660.1"/>
    </source>
</evidence>
<dbReference type="OrthoDB" id="106897at2157"/>
<evidence type="ECO:0000313" key="3">
    <source>
        <dbReference type="Proteomes" id="UP000570823"/>
    </source>
</evidence>
<evidence type="ECO:0000259" key="1">
    <source>
        <dbReference type="Pfam" id="PF01261"/>
    </source>
</evidence>
<dbReference type="SUPFAM" id="SSF51658">
    <property type="entry name" value="Xylose isomerase-like"/>
    <property type="match status" value="1"/>
</dbReference>
<name>A0A7K4HP32_9EURY</name>
<dbReference type="Proteomes" id="UP000570823">
    <property type="component" value="Unassembled WGS sequence"/>
</dbReference>
<feature type="domain" description="Xylose isomerase-like TIM barrel" evidence="1">
    <location>
        <begin position="46"/>
        <end position="264"/>
    </location>
</feature>